<dbReference type="InterPro" id="IPR051603">
    <property type="entry name" value="Zinc-ADH_QOR/CCCR"/>
</dbReference>
<dbReference type="PROSITE" id="PS01162">
    <property type="entry name" value="QOR_ZETA_CRYSTAL"/>
    <property type="match status" value="1"/>
</dbReference>
<gene>
    <name evidence="7" type="ORF">J1792_17335</name>
</gene>
<sequence>MTASIARRLQHAVYGGPEVLELAELPLPEPGPGQVRVRIHAAGVNGLDSKMRQGLFAPGQAAPAEPASLGIEMAGVIDALGPGVSEWSIGRAVLGRTAALDAVATHALAPADAIVAKPDALTFEQAAALPIATETAYRTLRQLGLRAGQTLLVHAAAGGVGLMAVQLARTWGATVIGTASEANHAFLREIGATPVTYGDGLAERVRAVAPRGVDAVLDGSGRGVLPLSIELTGNPAKVITIADLDSARHGVHFSTEALPIPHVMAEALPLIESGRIRMPVEAVFPLEKAPDAYRRLDLGHLRGKIVITTA</sequence>
<evidence type="ECO:0000256" key="1">
    <source>
        <dbReference type="ARBA" id="ARBA00004496"/>
    </source>
</evidence>
<keyword evidence="4" id="KW-0521">NADP</keyword>
<dbReference type="SUPFAM" id="SSF51735">
    <property type="entry name" value="NAD(P)-binding Rossmann-fold domains"/>
    <property type="match status" value="1"/>
</dbReference>
<evidence type="ECO:0000256" key="5">
    <source>
        <dbReference type="ARBA" id="ARBA00022884"/>
    </source>
</evidence>
<feature type="domain" description="Enoyl reductase (ER)" evidence="6">
    <location>
        <begin position="15"/>
        <end position="307"/>
    </location>
</feature>
<dbReference type="SMART" id="SM00829">
    <property type="entry name" value="PKS_ER"/>
    <property type="match status" value="1"/>
</dbReference>
<dbReference type="PANTHER" id="PTHR44154">
    <property type="entry name" value="QUINONE OXIDOREDUCTASE"/>
    <property type="match status" value="1"/>
</dbReference>
<dbReference type="Pfam" id="PF13602">
    <property type="entry name" value="ADH_zinc_N_2"/>
    <property type="match status" value="1"/>
</dbReference>
<dbReference type="InterPro" id="IPR011032">
    <property type="entry name" value="GroES-like_sf"/>
</dbReference>
<dbReference type="RefSeq" id="WP_086574809.1">
    <property type="nucleotide sequence ID" value="NZ_JAFMOF010000002.1"/>
</dbReference>
<evidence type="ECO:0000256" key="3">
    <source>
        <dbReference type="ARBA" id="ARBA00022490"/>
    </source>
</evidence>
<dbReference type="SUPFAM" id="SSF50129">
    <property type="entry name" value="GroES-like"/>
    <property type="match status" value="1"/>
</dbReference>
<evidence type="ECO:0000259" key="6">
    <source>
        <dbReference type="SMART" id="SM00829"/>
    </source>
</evidence>
<dbReference type="GO" id="GO:0016491">
    <property type="term" value="F:oxidoreductase activity"/>
    <property type="evidence" value="ECO:0007669"/>
    <property type="project" value="InterPro"/>
</dbReference>
<keyword evidence="5" id="KW-0694">RNA-binding</keyword>
<dbReference type="InterPro" id="IPR020843">
    <property type="entry name" value="ER"/>
</dbReference>
<protein>
    <submittedName>
        <fullName evidence="7">NADP-dependent oxidoreductase</fullName>
    </submittedName>
</protein>
<organism evidence="7 8">
    <name type="scientific">Streptomyces triculaminicus</name>
    <dbReference type="NCBI Taxonomy" id="2816232"/>
    <lineage>
        <taxon>Bacteria</taxon>
        <taxon>Bacillati</taxon>
        <taxon>Actinomycetota</taxon>
        <taxon>Actinomycetes</taxon>
        <taxon>Kitasatosporales</taxon>
        <taxon>Streptomycetaceae</taxon>
        <taxon>Streptomyces</taxon>
    </lineage>
</organism>
<comment type="subcellular location">
    <subcellularLocation>
        <location evidence="1">Cytoplasm</location>
    </subcellularLocation>
</comment>
<dbReference type="CDD" id="cd05289">
    <property type="entry name" value="MDR_like_2"/>
    <property type="match status" value="1"/>
</dbReference>
<proteinExistence type="predicted"/>
<dbReference type="InterPro" id="IPR036291">
    <property type="entry name" value="NAD(P)-bd_dom_sf"/>
</dbReference>
<dbReference type="InterPro" id="IPR002364">
    <property type="entry name" value="Quin_OxRdtase/zeta-crystal_CS"/>
</dbReference>
<dbReference type="Gene3D" id="3.40.50.720">
    <property type="entry name" value="NAD(P)-binding Rossmann-like Domain"/>
    <property type="match status" value="1"/>
</dbReference>
<dbReference type="Gene3D" id="3.90.180.10">
    <property type="entry name" value="Medium-chain alcohol dehydrogenases, catalytic domain"/>
    <property type="match status" value="1"/>
</dbReference>
<evidence type="ECO:0000256" key="2">
    <source>
        <dbReference type="ARBA" id="ARBA00011881"/>
    </source>
</evidence>
<dbReference type="Pfam" id="PF08240">
    <property type="entry name" value="ADH_N"/>
    <property type="match status" value="1"/>
</dbReference>
<evidence type="ECO:0000256" key="4">
    <source>
        <dbReference type="ARBA" id="ARBA00022857"/>
    </source>
</evidence>
<dbReference type="PANTHER" id="PTHR44154:SF1">
    <property type="entry name" value="QUINONE OXIDOREDUCTASE"/>
    <property type="match status" value="1"/>
</dbReference>
<accession>A0A939JRM3</accession>
<keyword evidence="8" id="KW-1185">Reference proteome</keyword>
<dbReference type="Proteomes" id="UP000664781">
    <property type="component" value="Unassembled WGS sequence"/>
</dbReference>
<dbReference type="GO" id="GO:0003723">
    <property type="term" value="F:RNA binding"/>
    <property type="evidence" value="ECO:0007669"/>
    <property type="project" value="UniProtKB-KW"/>
</dbReference>
<dbReference type="AlphaFoldDB" id="A0A939JRM3"/>
<name>A0A939JRM3_9ACTN</name>
<keyword evidence="3" id="KW-0963">Cytoplasm</keyword>
<dbReference type="GO" id="GO:0005737">
    <property type="term" value="C:cytoplasm"/>
    <property type="evidence" value="ECO:0007669"/>
    <property type="project" value="UniProtKB-SubCell"/>
</dbReference>
<comment type="subunit">
    <text evidence="2">Homotetramer.</text>
</comment>
<dbReference type="GO" id="GO:0008270">
    <property type="term" value="F:zinc ion binding"/>
    <property type="evidence" value="ECO:0007669"/>
    <property type="project" value="InterPro"/>
</dbReference>
<evidence type="ECO:0000313" key="7">
    <source>
        <dbReference type="EMBL" id="MBO0654480.1"/>
    </source>
</evidence>
<dbReference type="EMBL" id="JAFMOF010000002">
    <property type="protein sequence ID" value="MBO0654480.1"/>
    <property type="molecule type" value="Genomic_DNA"/>
</dbReference>
<comment type="caution">
    <text evidence="7">The sequence shown here is derived from an EMBL/GenBank/DDBJ whole genome shotgun (WGS) entry which is preliminary data.</text>
</comment>
<dbReference type="InterPro" id="IPR013154">
    <property type="entry name" value="ADH-like_N"/>
</dbReference>
<reference evidence="7" key="1">
    <citation type="submission" date="2021-03" db="EMBL/GenBank/DDBJ databases">
        <title>Streptomyces strains.</title>
        <authorList>
            <person name="Lund M.B."/>
            <person name="Toerring T."/>
        </authorList>
    </citation>
    <scope>NUCLEOTIDE SEQUENCE</scope>
    <source>
        <strain evidence="7">JCM 4242</strain>
    </source>
</reference>
<evidence type="ECO:0000313" key="8">
    <source>
        <dbReference type="Proteomes" id="UP000664781"/>
    </source>
</evidence>